<name>A0ABD3MAL9_9STRA</name>
<dbReference type="PANTHER" id="PTHR10910">
    <property type="entry name" value="EUKARYOTE SPECIFIC DSRNA BINDING PROTEIN"/>
    <property type="match status" value="1"/>
</dbReference>
<gene>
    <name evidence="3" type="ORF">ACHAWU_005181</name>
</gene>
<sequence length="537" mass="60865">MEPQIHAPGSVRHAEKRRIGTCQFANRIARAALNAYDDVVPLEYRIENKSQTCVSAVVAHFSTVGGDNDQGKLQVMGLGVGTKFLPDSILREEEIVSGGGCYGKRVRDCHAEVLAIRAFRRQLSLETLRHMKQPDARQQSNKEANGTTQREAEYEPILELVEESNHRDCTNLESTAEQIHRRYRIKSNVTIHFYASSAPCGNATLKKFVKMEKEKFDTSLGPDQWPEQTHAPIAAHSLRLGQFALLVKRDGSILSPQLQQPERLPPEADLQKQSEQTKNEPNSQHHRRKLWPCFENDNWCPPSTSIPNLNKGTLHSCSDKICRWNCLGMQGSLLMTVLDAPIYMSTMTVGRKFSKIICQRALCCRASGFDLSKDAIDKNHDDNGKYRLNHPVVMETSVYMDESGTHDMTGIKHFGQDATFDSNLCWVWWPGKTCNFGYAADCLDTGLTINYYQTIEGSDLNNPDTSLSIPPTFSECSTYAMFQIVMEIFHVGCIRSGLSLSDLRRWKRTLSVEYESAKDELFRHRVFTQWCRRGRCS</sequence>
<protein>
    <recommendedName>
        <fullName evidence="2">A to I editase domain-containing protein</fullName>
    </recommendedName>
</protein>
<evidence type="ECO:0000313" key="4">
    <source>
        <dbReference type="Proteomes" id="UP001530293"/>
    </source>
</evidence>
<dbReference type="PANTHER" id="PTHR10910:SF62">
    <property type="entry name" value="AT07585P-RELATED"/>
    <property type="match status" value="1"/>
</dbReference>
<feature type="compositionally biased region" description="Polar residues" evidence="1">
    <location>
        <begin position="136"/>
        <end position="149"/>
    </location>
</feature>
<dbReference type="Proteomes" id="UP001530293">
    <property type="component" value="Unassembled WGS sequence"/>
</dbReference>
<dbReference type="SMART" id="SM00552">
    <property type="entry name" value="ADEAMc"/>
    <property type="match status" value="1"/>
</dbReference>
<keyword evidence="4" id="KW-1185">Reference proteome</keyword>
<reference evidence="3 4" key="1">
    <citation type="submission" date="2024-10" db="EMBL/GenBank/DDBJ databases">
        <title>Updated reference genomes for cyclostephanoid diatoms.</title>
        <authorList>
            <person name="Roberts W.R."/>
            <person name="Alverson A.J."/>
        </authorList>
    </citation>
    <scope>NUCLEOTIDE SEQUENCE [LARGE SCALE GENOMIC DNA]</scope>
    <source>
        <strain evidence="3 4">AJA232-27</strain>
    </source>
</reference>
<feature type="region of interest" description="Disordered" evidence="1">
    <location>
        <begin position="256"/>
        <end position="287"/>
    </location>
</feature>
<feature type="region of interest" description="Disordered" evidence="1">
    <location>
        <begin position="130"/>
        <end position="151"/>
    </location>
</feature>
<organism evidence="3 4">
    <name type="scientific">Discostella pseudostelligera</name>
    <dbReference type="NCBI Taxonomy" id="259834"/>
    <lineage>
        <taxon>Eukaryota</taxon>
        <taxon>Sar</taxon>
        <taxon>Stramenopiles</taxon>
        <taxon>Ochrophyta</taxon>
        <taxon>Bacillariophyta</taxon>
        <taxon>Coscinodiscophyceae</taxon>
        <taxon>Thalassiosirophycidae</taxon>
        <taxon>Stephanodiscales</taxon>
        <taxon>Stephanodiscaceae</taxon>
        <taxon>Discostella</taxon>
    </lineage>
</organism>
<evidence type="ECO:0000256" key="1">
    <source>
        <dbReference type="SAM" id="MobiDB-lite"/>
    </source>
</evidence>
<evidence type="ECO:0000259" key="2">
    <source>
        <dbReference type="PROSITE" id="PS50141"/>
    </source>
</evidence>
<feature type="domain" description="A to I editase" evidence="2">
    <location>
        <begin position="77"/>
        <end position="522"/>
    </location>
</feature>
<feature type="compositionally biased region" description="Basic and acidic residues" evidence="1">
    <location>
        <begin position="264"/>
        <end position="278"/>
    </location>
</feature>
<dbReference type="AlphaFoldDB" id="A0ABD3MAL9"/>
<dbReference type="PROSITE" id="PS50141">
    <property type="entry name" value="A_DEAMIN_EDITASE"/>
    <property type="match status" value="1"/>
</dbReference>
<dbReference type="Pfam" id="PF02137">
    <property type="entry name" value="A_deamin"/>
    <property type="match status" value="1"/>
</dbReference>
<comment type="caution">
    <text evidence="3">The sequence shown here is derived from an EMBL/GenBank/DDBJ whole genome shotgun (WGS) entry which is preliminary data.</text>
</comment>
<dbReference type="EMBL" id="JALLBG020000161">
    <property type="protein sequence ID" value="KAL3761044.1"/>
    <property type="molecule type" value="Genomic_DNA"/>
</dbReference>
<proteinExistence type="predicted"/>
<dbReference type="InterPro" id="IPR002466">
    <property type="entry name" value="A_deamin"/>
</dbReference>
<accession>A0ABD3MAL9</accession>
<evidence type="ECO:0000313" key="3">
    <source>
        <dbReference type="EMBL" id="KAL3761044.1"/>
    </source>
</evidence>